<dbReference type="EMBL" id="JAJUBC010000008">
    <property type="protein sequence ID" value="MDD1793218.1"/>
    <property type="molecule type" value="Genomic_DNA"/>
</dbReference>
<dbReference type="Pfam" id="PF20240">
    <property type="entry name" value="DUF6597"/>
    <property type="match status" value="1"/>
</dbReference>
<sequence>MLTDINYHPIQGSVLQDQGYITLSPAAPLSHWVHSYWQLNVPLGRHCYRSMPDNCVDVIANLHDAEDIFIVTPYSSAMSFELSGPEAYFGIRFQLLGHKVVVSTPLENWEMLLSTDTRKADVIPPRVLNAIRESITFNLSFEERCHHVSASLLNAARQPNIDHRLARFIRYCHHNISSNIVLSDRTCSEFGLSARQLRRLTQLQFGLSPREFARVMRFQHTLDAIKRNPNGASWADNYYDQSHFIREFKRMSGSTPSELFNLSVLYNID</sequence>
<keyword evidence="3" id="KW-0804">Transcription</keyword>
<keyword evidence="6" id="KW-1185">Reference proteome</keyword>
<dbReference type="InterPro" id="IPR046532">
    <property type="entry name" value="DUF6597"/>
</dbReference>
<evidence type="ECO:0000313" key="6">
    <source>
        <dbReference type="Proteomes" id="UP001149400"/>
    </source>
</evidence>
<evidence type="ECO:0000256" key="1">
    <source>
        <dbReference type="ARBA" id="ARBA00023015"/>
    </source>
</evidence>
<feature type="domain" description="HTH araC/xylS-type" evidence="4">
    <location>
        <begin position="166"/>
        <end position="262"/>
    </location>
</feature>
<dbReference type="InterPro" id="IPR050204">
    <property type="entry name" value="AraC_XylS_family_regulators"/>
</dbReference>
<name>A0ABT5QYY3_9GAMM</name>
<dbReference type="RefSeq" id="WP_274164081.1">
    <property type="nucleotide sequence ID" value="NZ_JAJUBC010000008.1"/>
</dbReference>
<dbReference type="Pfam" id="PF12833">
    <property type="entry name" value="HTH_18"/>
    <property type="match status" value="1"/>
</dbReference>
<dbReference type="PANTHER" id="PTHR46796:SF13">
    <property type="entry name" value="HTH-TYPE TRANSCRIPTIONAL ACTIVATOR RHAS"/>
    <property type="match status" value="1"/>
</dbReference>
<dbReference type="PROSITE" id="PS01124">
    <property type="entry name" value="HTH_ARAC_FAMILY_2"/>
    <property type="match status" value="1"/>
</dbReference>
<evidence type="ECO:0000259" key="4">
    <source>
        <dbReference type="PROSITE" id="PS01124"/>
    </source>
</evidence>
<evidence type="ECO:0000256" key="3">
    <source>
        <dbReference type="ARBA" id="ARBA00023163"/>
    </source>
</evidence>
<accession>A0ABT5QYY3</accession>
<comment type="caution">
    <text evidence="5">The sequence shown here is derived from an EMBL/GenBank/DDBJ whole genome shotgun (WGS) entry which is preliminary data.</text>
</comment>
<dbReference type="SMART" id="SM00342">
    <property type="entry name" value="HTH_ARAC"/>
    <property type="match status" value="1"/>
</dbReference>
<evidence type="ECO:0000256" key="2">
    <source>
        <dbReference type="ARBA" id="ARBA00023125"/>
    </source>
</evidence>
<dbReference type="InterPro" id="IPR018060">
    <property type="entry name" value="HTH_AraC"/>
</dbReference>
<organism evidence="5 6">
    <name type="scientific">Enterovibrio gelatinilyticus</name>
    <dbReference type="NCBI Taxonomy" id="2899819"/>
    <lineage>
        <taxon>Bacteria</taxon>
        <taxon>Pseudomonadati</taxon>
        <taxon>Pseudomonadota</taxon>
        <taxon>Gammaproteobacteria</taxon>
        <taxon>Vibrionales</taxon>
        <taxon>Vibrionaceae</taxon>
        <taxon>Enterovibrio</taxon>
    </lineage>
</organism>
<protein>
    <submittedName>
        <fullName evidence="5">Helix-turn-helix domain-containing protein</fullName>
    </submittedName>
</protein>
<gene>
    <name evidence="5" type="ORF">LRP50_08780</name>
</gene>
<keyword evidence="1" id="KW-0805">Transcription regulation</keyword>
<evidence type="ECO:0000313" key="5">
    <source>
        <dbReference type="EMBL" id="MDD1793218.1"/>
    </source>
</evidence>
<reference evidence="5" key="1">
    <citation type="submission" date="2021-12" db="EMBL/GenBank/DDBJ databases">
        <title>Enterovibrio ZSDZ35 sp. nov. and Enterovibrio ZSDZ42 sp. nov., isolated from coastal seawater in Qingdao.</title>
        <authorList>
            <person name="Zhang P."/>
        </authorList>
    </citation>
    <scope>NUCLEOTIDE SEQUENCE</scope>
    <source>
        <strain evidence="5">ZSDZ42</strain>
    </source>
</reference>
<proteinExistence type="predicted"/>
<dbReference type="PANTHER" id="PTHR46796">
    <property type="entry name" value="HTH-TYPE TRANSCRIPTIONAL ACTIVATOR RHAS-RELATED"/>
    <property type="match status" value="1"/>
</dbReference>
<dbReference type="Gene3D" id="1.10.10.60">
    <property type="entry name" value="Homeodomain-like"/>
    <property type="match status" value="1"/>
</dbReference>
<keyword evidence="2" id="KW-0238">DNA-binding</keyword>
<dbReference type="Proteomes" id="UP001149400">
    <property type="component" value="Unassembled WGS sequence"/>
</dbReference>